<reference evidence="14" key="1">
    <citation type="journal article" date="2021" name="PeerJ">
        <title>Extensive microbial diversity within the chicken gut microbiome revealed by metagenomics and culture.</title>
        <authorList>
            <person name="Gilroy R."/>
            <person name="Ravi A."/>
            <person name="Getino M."/>
            <person name="Pursley I."/>
            <person name="Horton D.L."/>
            <person name="Alikhan N.F."/>
            <person name="Baker D."/>
            <person name="Gharbi K."/>
            <person name="Hall N."/>
            <person name="Watson M."/>
            <person name="Adriaenssens E.M."/>
            <person name="Foster-Nyarko E."/>
            <person name="Jarju S."/>
            <person name="Secka A."/>
            <person name="Antonio M."/>
            <person name="Oren A."/>
            <person name="Chaudhuri R.R."/>
            <person name="La Ragione R."/>
            <person name="Hildebrand F."/>
            <person name="Pallen M.J."/>
        </authorList>
    </citation>
    <scope>NUCLEOTIDE SEQUENCE</scope>
    <source>
        <strain evidence="14">ChiSxjej3B15-1167</strain>
    </source>
</reference>
<proteinExistence type="inferred from homology"/>
<feature type="binding site" evidence="11">
    <location>
        <begin position="8"/>
        <end position="15"/>
    </location>
    <ligand>
        <name>ATP</name>
        <dbReference type="ChEBI" id="CHEBI:30616"/>
    </ligand>
</feature>
<feature type="site" description="Interaction with tRNA" evidence="11">
    <location>
        <position position="128"/>
    </location>
</feature>
<comment type="catalytic activity">
    <reaction evidence="9 11">
        <text>S-sulfanyl-L-cysteinyl-[protein] + uridine(34) in tRNA + AH2 + ATP = 2-thiouridine(34) in tRNA + L-cysteinyl-[protein] + A + AMP + diphosphate + H(+)</text>
        <dbReference type="Rhea" id="RHEA:47032"/>
        <dbReference type="Rhea" id="RHEA-COMP:10131"/>
        <dbReference type="Rhea" id="RHEA-COMP:11726"/>
        <dbReference type="Rhea" id="RHEA-COMP:11727"/>
        <dbReference type="Rhea" id="RHEA-COMP:11728"/>
        <dbReference type="ChEBI" id="CHEBI:13193"/>
        <dbReference type="ChEBI" id="CHEBI:15378"/>
        <dbReference type="ChEBI" id="CHEBI:17499"/>
        <dbReference type="ChEBI" id="CHEBI:29950"/>
        <dbReference type="ChEBI" id="CHEBI:30616"/>
        <dbReference type="ChEBI" id="CHEBI:33019"/>
        <dbReference type="ChEBI" id="CHEBI:61963"/>
        <dbReference type="ChEBI" id="CHEBI:65315"/>
        <dbReference type="ChEBI" id="CHEBI:87170"/>
        <dbReference type="ChEBI" id="CHEBI:456215"/>
        <dbReference type="EC" id="2.8.1.13"/>
    </reaction>
</comment>
<evidence type="ECO:0000256" key="7">
    <source>
        <dbReference type="ARBA" id="ARBA00022884"/>
    </source>
</evidence>
<keyword evidence="8" id="KW-1015">Disulfide bond</keyword>
<dbReference type="EMBL" id="DXEQ01000147">
    <property type="protein sequence ID" value="HIX72419.1"/>
    <property type="molecule type" value="Genomic_DNA"/>
</dbReference>
<dbReference type="PANTHER" id="PTHR11933:SF5">
    <property type="entry name" value="MITOCHONDRIAL TRNA-SPECIFIC 2-THIOURIDYLASE 1"/>
    <property type="match status" value="1"/>
</dbReference>
<dbReference type="PANTHER" id="PTHR11933">
    <property type="entry name" value="TRNA 5-METHYLAMINOMETHYL-2-THIOURIDYLATE -METHYLTRANSFERASE"/>
    <property type="match status" value="1"/>
</dbReference>
<keyword evidence="6 11" id="KW-0067">ATP-binding</keyword>
<feature type="region of interest" description="Interaction with tRNA" evidence="11">
    <location>
        <begin position="303"/>
        <end position="304"/>
    </location>
</feature>
<feature type="region of interest" description="Interaction with tRNA" evidence="11">
    <location>
        <begin position="149"/>
        <end position="151"/>
    </location>
</feature>
<evidence type="ECO:0000313" key="14">
    <source>
        <dbReference type="EMBL" id="HIX72419.1"/>
    </source>
</evidence>
<feature type="binding site" evidence="11">
    <location>
        <position position="127"/>
    </location>
    <ligand>
        <name>ATP</name>
        <dbReference type="ChEBI" id="CHEBI:30616"/>
    </ligand>
</feature>
<dbReference type="GO" id="GO:0103016">
    <property type="term" value="F:tRNA-uridine 2-sulfurtransferase activity"/>
    <property type="evidence" value="ECO:0007669"/>
    <property type="project" value="UniProtKB-EC"/>
</dbReference>
<dbReference type="InterPro" id="IPR023382">
    <property type="entry name" value="MnmA-like_central_sf"/>
</dbReference>
<accession>A0A9D2BEL6</accession>
<evidence type="ECO:0000256" key="11">
    <source>
        <dbReference type="HAMAP-Rule" id="MF_00144"/>
    </source>
</evidence>
<comment type="subcellular location">
    <subcellularLocation>
        <location evidence="11">Cytoplasm</location>
    </subcellularLocation>
</comment>
<dbReference type="GO" id="GO:0002143">
    <property type="term" value="P:tRNA wobble position uridine thiolation"/>
    <property type="evidence" value="ECO:0007669"/>
    <property type="project" value="TreeGrafter"/>
</dbReference>
<sequence>MAKKALIAMSGGVDSSVAAWLMKQAGYDCIGVTMKLYDNEDIGMEQEKTCCSLRDIEDARSVAVKLGIPYYVFNFKADFKEKVIDNFIESYRCGMTPNPCIECNRHLKFSHLQQKARELQCDVVVTGHYARITKDDRGYHLLKGRDSAKDQSYVLYSLTQEQLAHTCFPLGDYTKEEIRRIAEEQGFFNADKKDSQDICFIPDGDYRRFIEETTGQKSEPGDFIDKEGNVLGTHKGYYCYTIGQRRGLGISAPQSLYVTEIRPEENQVVLGSNEDLFHRHLTADRFNWIESVEPDEVIRARIRYHQQEKEATVRILDDGRVEVDFLEPQRAITKGQSVVLYRGDAVVGGGRIIE</sequence>
<organism evidence="14 15">
    <name type="scientific">Candidatus Anaerobutyricum stercoripullorum</name>
    <dbReference type="NCBI Taxonomy" id="2838456"/>
    <lineage>
        <taxon>Bacteria</taxon>
        <taxon>Bacillati</taxon>
        <taxon>Bacillota</taxon>
        <taxon>Clostridia</taxon>
        <taxon>Lachnospirales</taxon>
        <taxon>Lachnospiraceae</taxon>
        <taxon>Anaerobutyricum</taxon>
    </lineage>
</organism>
<comment type="similarity">
    <text evidence="11">Belongs to the MnmA/TRMU family.</text>
</comment>
<dbReference type="CDD" id="cd01998">
    <property type="entry name" value="MnmA_TRMU-like"/>
    <property type="match status" value="1"/>
</dbReference>
<feature type="active site" description="Nucleophile" evidence="11">
    <location>
        <position position="103"/>
    </location>
</feature>
<evidence type="ECO:0000256" key="4">
    <source>
        <dbReference type="ARBA" id="ARBA00022694"/>
    </source>
</evidence>
<dbReference type="Pfam" id="PF03054">
    <property type="entry name" value="tRNA_Me_trans"/>
    <property type="match status" value="1"/>
</dbReference>
<dbReference type="InterPro" id="IPR046884">
    <property type="entry name" value="MnmA-like_central"/>
</dbReference>
<dbReference type="NCBIfam" id="NF001138">
    <property type="entry name" value="PRK00143.1"/>
    <property type="match status" value="1"/>
</dbReference>
<evidence type="ECO:0000259" key="12">
    <source>
        <dbReference type="Pfam" id="PF20258"/>
    </source>
</evidence>
<evidence type="ECO:0000256" key="9">
    <source>
        <dbReference type="ARBA" id="ARBA00051542"/>
    </source>
</evidence>
<dbReference type="Pfam" id="PF20259">
    <property type="entry name" value="tRNA_Me_trans_M"/>
    <property type="match status" value="1"/>
</dbReference>
<dbReference type="GO" id="GO:0005524">
    <property type="term" value="F:ATP binding"/>
    <property type="evidence" value="ECO:0007669"/>
    <property type="project" value="UniProtKB-KW"/>
</dbReference>
<keyword evidence="1 11" id="KW-0963">Cytoplasm</keyword>
<feature type="binding site" evidence="11">
    <location>
        <position position="34"/>
    </location>
    <ligand>
        <name>ATP</name>
        <dbReference type="ChEBI" id="CHEBI:30616"/>
    </ligand>
</feature>
<evidence type="ECO:0000256" key="1">
    <source>
        <dbReference type="ARBA" id="ARBA00022490"/>
    </source>
</evidence>
<dbReference type="FunFam" id="2.30.30.280:FF:000001">
    <property type="entry name" value="tRNA-specific 2-thiouridylase MnmA"/>
    <property type="match status" value="1"/>
</dbReference>
<keyword evidence="5 11" id="KW-0547">Nucleotide-binding</keyword>
<feature type="domain" description="tRNA-specific 2-thiouridylase MnmA-like central" evidence="13">
    <location>
        <begin position="208"/>
        <end position="271"/>
    </location>
</feature>
<dbReference type="InterPro" id="IPR046885">
    <property type="entry name" value="MnmA-like_C"/>
</dbReference>
<comment type="function">
    <text evidence="10 11">Catalyzes the 2-thiolation of uridine at the wobble position (U34) of tRNA, leading to the formation of s(2)U34.</text>
</comment>
<gene>
    <name evidence="11 14" type="primary">mnmA</name>
    <name evidence="14" type="ORF">H9849_05295</name>
</gene>
<evidence type="ECO:0000256" key="8">
    <source>
        <dbReference type="ARBA" id="ARBA00023157"/>
    </source>
</evidence>
<feature type="domain" description="tRNA-specific 2-thiouridylase MnmA-like C-terminal" evidence="12">
    <location>
        <begin position="279"/>
        <end position="352"/>
    </location>
</feature>
<name>A0A9D2BEL6_9FIRM</name>
<dbReference type="AlphaFoldDB" id="A0A9D2BEL6"/>
<keyword evidence="2 11" id="KW-0820">tRNA-binding</keyword>
<feature type="active site" description="Cysteine persulfide intermediate" evidence="11">
    <location>
        <position position="199"/>
    </location>
</feature>
<dbReference type="InterPro" id="IPR004506">
    <property type="entry name" value="MnmA-like"/>
</dbReference>
<comment type="caution">
    <text evidence="11">Lacks conserved residue(s) required for the propagation of feature annotation.</text>
</comment>
<dbReference type="GO" id="GO:0000049">
    <property type="term" value="F:tRNA binding"/>
    <property type="evidence" value="ECO:0007669"/>
    <property type="project" value="UniProtKB-KW"/>
</dbReference>
<evidence type="ECO:0000256" key="5">
    <source>
        <dbReference type="ARBA" id="ARBA00022741"/>
    </source>
</evidence>
<dbReference type="Proteomes" id="UP000886805">
    <property type="component" value="Unassembled WGS sequence"/>
</dbReference>
<reference evidence="14" key="2">
    <citation type="submission" date="2021-04" db="EMBL/GenBank/DDBJ databases">
        <authorList>
            <person name="Gilroy R."/>
        </authorList>
    </citation>
    <scope>NUCLEOTIDE SEQUENCE</scope>
    <source>
        <strain evidence="14">ChiSxjej3B15-1167</strain>
    </source>
</reference>
<dbReference type="FunFam" id="3.40.50.620:FF:000115">
    <property type="entry name" value="tRNA-specific 2-thiouridylase MnmA"/>
    <property type="match status" value="1"/>
</dbReference>
<keyword evidence="7 11" id="KW-0694">RNA-binding</keyword>
<keyword evidence="3 11" id="KW-0808">Transferase</keyword>
<feature type="site" description="Interaction with tRNA" evidence="11">
    <location>
        <position position="336"/>
    </location>
</feature>
<dbReference type="InterPro" id="IPR014729">
    <property type="entry name" value="Rossmann-like_a/b/a_fold"/>
</dbReference>
<dbReference type="Gene3D" id="2.30.30.280">
    <property type="entry name" value="Adenine nucleotide alpha hydrolases-like domains"/>
    <property type="match status" value="1"/>
</dbReference>
<dbReference type="HAMAP" id="MF_00144">
    <property type="entry name" value="tRNA_thiouridyl_MnmA"/>
    <property type="match status" value="1"/>
</dbReference>
<dbReference type="SUPFAM" id="SSF52402">
    <property type="entry name" value="Adenine nucleotide alpha hydrolases-like"/>
    <property type="match status" value="1"/>
</dbReference>
<evidence type="ECO:0000313" key="15">
    <source>
        <dbReference type="Proteomes" id="UP000886805"/>
    </source>
</evidence>
<dbReference type="EC" id="2.8.1.13" evidence="11"/>
<evidence type="ECO:0000259" key="13">
    <source>
        <dbReference type="Pfam" id="PF20259"/>
    </source>
</evidence>
<evidence type="ECO:0000256" key="10">
    <source>
        <dbReference type="ARBA" id="ARBA00056575"/>
    </source>
</evidence>
<dbReference type="GO" id="GO:0005737">
    <property type="term" value="C:cytoplasm"/>
    <property type="evidence" value="ECO:0007669"/>
    <property type="project" value="UniProtKB-SubCell"/>
</dbReference>
<dbReference type="Pfam" id="PF20258">
    <property type="entry name" value="tRNA_Me_trans_C"/>
    <property type="match status" value="1"/>
</dbReference>
<comment type="caution">
    <text evidence="14">The sequence shown here is derived from an EMBL/GenBank/DDBJ whole genome shotgun (WGS) entry which is preliminary data.</text>
</comment>
<evidence type="ECO:0000256" key="2">
    <source>
        <dbReference type="ARBA" id="ARBA00022555"/>
    </source>
</evidence>
<dbReference type="NCBIfam" id="TIGR00420">
    <property type="entry name" value="trmU"/>
    <property type="match status" value="1"/>
</dbReference>
<dbReference type="Gene3D" id="2.40.30.10">
    <property type="entry name" value="Translation factors"/>
    <property type="match status" value="1"/>
</dbReference>
<keyword evidence="4 11" id="KW-0819">tRNA processing</keyword>
<evidence type="ECO:0000256" key="3">
    <source>
        <dbReference type="ARBA" id="ARBA00022679"/>
    </source>
</evidence>
<evidence type="ECO:0000256" key="6">
    <source>
        <dbReference type="ARBA" id="ARBA00022840"/>
    </source>
</evidence>
<dbReference type="Gene3D" id="3.40.50.620">
    <property type="entry name" value="HUPs"/>
    <property type="match status" value="1"/>
</dbReference>
<protein>
    <recommendedName>
        <fullName evidence="11">tRNA-specific 2-thiouridylase MnmA</fullName>
        <ecNumber evidence="11">2.8.1.13</ecNumber>
    </recommendedName>
</protein>